<gene>
    <name evidence="1" type="ORF">MSMAL_0392</name>
</gene>
<dbReference type="Proteomes" id="UP000033063">
    <property type="component" value="Chromosome"/>
</dbReference>
<dbReference type="RefSeq" id="WP_048041300.1">
    <property type="nucleotide sequence ID" value="NZ_CP009513.1"/>
</dbReference>
<dbReference type="NCBIfam" id="NF041655">
    <property type="entry name" value="MM0924_fam"/>
    <property type="match status" value="1"/>
</dbReference>
<name>A0A0E3RLV4_METMZ</name>
<dbReference type="AlphaFoldDB" id="A0A0E3RLV4"/>
<proteinExistence type="predicted"/>
<evidence type="ECO:0000313" key="2">
    <source>
        <dbReference type="Proteomes" id="UP000033063"/>
    </source>
</evidence>
<reference evidence="1 2" key="1">
    <citation type="submission" date="2014-07" db="EMBL/GenBank/DDBJ databases">
        <title>Methanogenic archaea and the global carbon cycle.</title>
        <authorList>
            <person name="Henriksen J.R."/>
            <person name="Luke J."/>
            <person name="Reinhart S."/>
            <person name="Benedict M.N."/>
            <person name="Youngblut N.D."/>
            <person name="Metcalf M.E."/>
            <person name="Whitaker R.J."/>
            <person name="Metcalf W.W."/>
        </authorList>
    </citation>
    <scope>NUCLEOTIDE SEQUENCE [LARGE SCALE GENOMIC DNA]</scope>
    <source>
        <strain evidence="1 2">LYC</strain>
    </source>
</reference>
<dbReference type="InterPro" id="IPR054192">
    <property type="entry name" value="DUF6897"/>
</dbReference>
<protein>
    <submittedName>
        <fullName evidence="1">Uncharacterized protein</fullName>
    </submittedName>
</protein>
<accession>A0A0E3RLV4</accession>
<dbReference type="InterPro" id="IPR048163">
    <property type="entry name" value="MM0924_fam"/>
</dbReference>
<dbReference type="GeneID" id="24876543"/>
<sequence>MMQSFIVEHYLESAVDVYCGGPDIFKGSVKACADNVLTLANDGKLTHIAIDKIIAMWPQ</sequence>
<dbReference type="Pfam" id="PF21838">
    <property type="entry name" value="DUF6897"/>
    <property type="match status" value="1"/>
</dbReference>
<dbReference type="PATRIC" id="fig|1434114.4.peg.487"/>
<dbReference type="HOGENOM" id="CLU_200157_0_0_2"/>
<organism evidence="1 2">
    <name type="scientific">Methanosarcina mazei LYC</name>
    <dbReference type="NCBI Taxonomy" id="1434114"/>
    <lineage>
        <taxon>Archaea</taxon>
        <taxon>Methanobacteriati</taxon>
        <taxon>Methanobacteriota</taxon>
        <taxon>Stenosarchaea group</taxon>
        <taxon>Methanomicrobia</taxon>
        <taxon>Methanosarcinales</taxon>
        <taxon>Methanosarcinaceae</taxon>
        <taxon>Methanosarcina</taxon>
    </lineage>
</organism>
<dbReference type="EMBL" id="CP009513">
    <property type="protein sequence ID" value="AKB66935.1"/>
    <property type="molecule type" value="Genomic_DNA"/>
</dbReference>
<evidence type="ECO:0000313" key="1">
    <source>
        <dbReference type="EMBL" id="AKB66935.1"/>
    </source>
</evidence>